<dbReference type="OrthoDB" id="444848at2759"/>
<sequence>MRARQIERRDASLEQAHERLRASRKRAIEDQAKRHHHQFDFSDYQEEGMYVWLRESRLDEIKGGKGEWTYAGPYIIHEKRANDSFVLRELSGAILKGHVNIRRLRLFYFRPDHQTLHS</sequence>
<reference evidence="2 3" key="1">
    <citation type="journal article" date="2018" name="Biotechnol. Biofuels">
        <title>Integrative visual omics of the white-rot fungus Polyporus brumalis exposes the biotechnological potential of its oxidative enzymes for delignifying raw plant biomass.</title>
        <authorList>
            <person name="Miyauchi S."/>
            <person name="Rancon A."/>
            <person name="Drula E."/>
            <person name="Hage H."/>
            <person name="Chaduli D."/>
            <person name="Favel A."/>
            <person name="Grisel S."/>
            <person name="Henrissat B."/>
            <person name="Herpoel-Gimbert I."/>
            <person name="Ruiz-Duenas F.J."/>
            <person name="Chevret D."/>
            <person name="Hainaut M."/>
            <person name="Lin J."/>
            <person name="Wang M."/>
            <person name="Pangilinan J."/>
            <person name="Lipzen A."/>
            <person name="Lesage-Meessen L."/>
            <person name="Navarro D."/>
            <person name="Riley R."/>
            <person name="Grigoriev I.V."/>
            <person name="Zhou S."/>
            <person name="Raouche S."/>
            <person name="Rosso M.N."/>
        </authorList>
    </citation>
    <scope>NUCLEOTIDE SEQUENCE [LARGE SCALE GENOMIC DNA]</scope>
    <source>
        <strain evidence="2 3">BRFM 1820</strain>
    </source>
</reference>
<protein>
    <submittedName>
        <fullName evidence="2">Uncharacterized protein</fullName>
    </submittedName>
</protein>
<feature type="non-terminal residue" evidence="2">
    <location>
        <position position="118"/>
    </location>
</feature>
<feature type="region of interest" description="Disordered" evidence="1">
    <location>
        <begin position="1"/>
        <end position="22"/>
    </location>
</feature>
<dbReference type="AlphaFoldDB" id="A0A371CVY0"/>
<gene>
    <name evidence="2" type="ORF">OH76DRAFT_1306383</name>
</gene>
<accession>A0A371CVY0</accession>
<organism evidence="2 3">
    <name type="scientific">Lentinus brumalis</name>
    <dbReference type="NCBI Taxonomy" id="2498619"/>
    <lineage>
        <taxon>Eukaryota</taxon>
        <taxon>Fungi</taxon>
        <taxon>Dikarya</taxon>
        <taxon>Basidiomycota</taxon>
        <taxon>Agaricomycotina</taxon>
        <taxon>Agaricomycetes</taxon>
        <taxon>Polyporales</taxon>
        <taxon>Polyporaceae</taxon>
        <taxon>Lentinus</taxon>
    </lineage>
</organism>
<proteinExistence type="predicted"/>
<dbReference type="EMBL" id="KZ857449">
    <property type="protein sequence ID" value="RDX44444.1"/>
    <property type="molecule type" value="Genomic_DNA"/>
</dbReference>
<dbReference type="STRING" id="139420.A0A371CVY0"/>
<keyword evidence="3" id="KW-1185">Reference proteome</keyword>
<name>A0A371CVY0_9APHY</name>
<evidence type="ECO:0000256" key="1">
    <source>
        <dbReference type="SAM" id="MobiDB-lite"/>
    </source>
</evidence>
<evidence type="ECO:0000313" key="2">
    <source>
        <dbReference type="EMBL" id="RDX44444.1"/>
    </source>
</evidence>
<dbReference type="Proteomes" id="UP000256964">
    <property type="component" value="Unassembled WGS sequence"/>
</dbReference>
<evidence type="ECO:0000313" key="3">
    <source>
        <dbReference type="Proteomes" id="UP000256964"/>
    </source>
</evidence>